<dbReference type="PANTHER" id="PTHR47331">
    <property type="entry name" value="PHD-TYPE DOMAIN-CONTAINING PROTEIN"/>
    <property type="match status" value="1"/>
</dbReference>
<dbReference type="EMBL" id="JASPKY010000075">
    <property type="protein sequence ID" value="KAK9739423.1"/>
    <property type="molecule type" value="Genomic_DNA"/>
</dbReference>
<gene>
    <name evidence="1" type="ORF">QE152_g9002</name>
</gene>
<dbReference type="InterPro" id="IPR005312">
    <property type="entry name" value="DUF1759"/>
</dbReference>
<evidence type="ECO:0000313" key="2">
    <source>
        <dbReference type="Proteomes" id="UP001458880"/>
    </source>
</evidence>
<evidence type="ECO:0000313" key="1">
    <source>
        <dbReference type="EMBL" id="KAK9739423.1"/>
    </source>
</evidence>
<reference evidence="1 2" key="1">
    <citation type="journal article" date="2024" name="BMC Genomics">
        <title>De novo assembly and annotation of Popillia japonica's genome with initial clues to its potential as an invasive pest.</title>
        <authorList>
            <person name="Cucini C."/>
            <person name="Boschi S."/>
            <person name="Funari R."/>
            <person name="Cardaioli E."/>
            <person name="Iannotti N."/>
            <person name="Marturano G."/>
            <person name="Paoli F."/>
            <person name="Bruttini M."/>
            <person name="Carapelli A."/>
            <person name="Frati F."/>
            <person name="Nardi F."/>
        </authorList>
    </citation>
    <scope>NUCLEOTIDE SEQUENCE [LARGE SCALE GENOMIC DNA]</scope>
    <source>
        <strain evidence="1">DMR45628</strain>
    </source>
</reference>
<accession>A0AAW1M3E0</accession>
<sequence length="379" mass="44394">MSDTEQEKITTALNKNERKFQYLQASLQGEALNVVRSLEISNNTYEVAWNLLKRRYDNKKLMISTHIKAIFNITEITKESHAALRNLCDSLQKHLRALEMLKQPVKMWDLILLHIMSTKLDYNTNKEWETLISKKGEDDMPTVNELIEFLHQRCRLLETIQKTTIEKNKNIDNHKSQYAKRKPERSAAFVATTEQSDPQFYNSSKIDLLLGAGIFYDLLLSGRIRGSRNTLTFVETTLGWIAGGQTCSTNNRQDSEHSVCKLTLEKQMELFWKIEELDETRNWSKEEQECEDHFVENFRRQPTGEFIVKLPFNHNKQKIGESKTVALKRFLTQEQRILHNKVLHRQYCEFMNEYESSGHMTPINNIPSEHYCTDNIVNS</sequence>
<dbReference type="PANTHER" id="PTHR47331:SF1">
    <property type="entry name" value="GAG-LIKE PROTEIN"/>
    <property type="match status" value="1"/>
</dbReference>
<dbReference type="Pfam" id="PF03564">
    <property type="entry name" value="DUF1759"/>
    <property type="match status" value="1"/>
</dbReference>
<keyword evidence="2" id="KW-1185">Reference proteome</keyword>
<comment type="caution">
    <text evidence="1">The sequence shown here is derived from an EMBL/GenBank/DDBJ whole genome shotgun (WGS) entry which is preliminary data.</text>
</comment>
<proteinExistence type="predicted"/>
<dbReference type="AlphaFoldDB" id="A0AAW1M3E0"/>
<protein>
    <recommendedName>
        <fullName evidence="3">Peptidase aspartic putative domain-containing protein</fullName>
    </recommendedName>
</protein>
<name>A0AAW1M3E0_POPJA</name>
<dbReference type="Proteomes" id="UP001458880">
    <property type="component" value="Unassembled WGS sequence"/>
</dbReference>
<organism evidence="1 2">
    <name type="scientific">Popillia japonica</name>
    <name type="common">Japanese beetle</name>
    <dbReference type="NCBI Taxonomy" id="7064"/>
    <lineage>
        <taxon>Eukaryota</taxon>
        <taxon>Metazoa</taxon>
        <taxon>Ecdysozoa</taxon>
        <taxon>Arthropoda</taxon>
        <taxon>Hexapoda</taxon>
        <taxon>Insecta</taxon>
        <taxon>Pterygota</taxon>
        <taxon>Neoptera</taxon>
        <taxon>Endopterygota</taxon>
        <taxon>Coleoptera</taxon>
        <taxon>Polyphaga</taxon>
        <taxon>Scarabaeiformia</taxon>
        <taxon>Scarabaeidae</taxon>
        <taxon>Rutelinae</taxon>
        <taxon>Popillia</taxon>
    </lineage>
</organism>
<evidence type="ECO:0008006" key="3">
    <source>
        <dbReference type="Google" id="ProtNLM"/>
    </source>
</evidence>